<feature type="binding site" evidence="11">
    <location>
        <position position="123"/>
    </location>
    <ligand>
        <name>Zn(2+)</name>
        <dbReference type="ChEBI" id="CHEBI:29105"/>
    </ligand>
</feature>
<keyword evidence="8" id="KW-0805">Transcription regulation</keyword>
<feature type="binding site" evidence="11">
    <location>
        <position position="83"/>
    </location>
    <ligand>
        <name>Zn(2+)</name>
        <dbReference type="ChEBI" id="CHEBI:29105"/>
    </ligand>
</feature>
<evidence type="ECO:0000256" key="10">
    <source>
        <dbReference type="ARBA" id="ARBA00023163"/>
    </source>
</evidence>
<dbReference type="Pfam" id="PF01475">
    <property type="entry name" value="FUR"/>
    <property type="match status" value="1"/>
</dbReference>
<evidence type="ECO:0000256" key="11">
    <source>
        <dbReference type="PIRSR" id="PIRSR602481-1"/>
    </source>
</evidence>
<dbReference type="GO" id="GO:0000976">
    <property type="term" value="F:transcription cis-regulatory region binding"/>
    <property type="evidence" value="ECO:0007669"/>
    <property type="project" value="TreeGrafter"/>
</dbReference>
<keyword evidence="7 11" id="KW-0862">Zinc</keyword>
<evidence type="ECO:0000256" key="9">
    <source>
        <dbReference type="ARBA" id="ARBA00023125"/>
    </source>
</evidence>
<dbReference type="Proteomes" id="UP000243077">
    <property type="component" value="Chromosome"/>
</dbReference>
<feature type="binding site" evidence="11">
    <location>
        <position position="80"/>
    </location>
    <ligand>
        <name>Zn(2+)</name>
        <dbReference type="ChEBI" id="CHEBI:29105"/>
    </ligand>
</feature>
<protein>
    <submittedName>
        <fullName evidence="13">Zinc uptake transcriptional regulator</fullName>
    </submittedName>
</protein>
<keyword evidence="14" id="KW-1185">Reference proteome</keyword>
<dbReference type="GO" id="GO:1900376">
    <property type="term" value="P:regulation of secondary metabolite biosynthetic process"/>
    <property type="evidence" value="ECO:0007669"/>
    <property type="project" value="TreeGrafter"/>
</dbReference>
<comment type="subunit">
    <text evidence="3">Homodimer.</text>
</comment>
<dbReference type="InterPro" id="IPR002481">
    <property type="entry name" value="FUR"/>
</dbReference>
<keyword evidence="10" id="KW-0804">Transcription</keyword>
<feature type="binding site" evidence="11">
    <location>
        <position position="120"/>
    </location>
    <ligand>
        <name>Zn(2+)</name>
        <dbReference type="ChEBI" id="CHEBI:29105"/>
    </ligand>
</feature>
<dbReference type="RefSeq" id="WP_104912835.1">
    <property type="nucleotide sequence ID" value="NZ_CP026923.1"/>
</dbReference>
<evidence type="ECO:0000256" key="8">
    <source>
        <dbReference type="ARBA" id="ARBA00023015"/>
    </source>
</evidence>
<keyword evidence="4" id="KW-0963">Cytoplasm</keyword>
<dbReference type="GO" id="GO:0008270">
    <property type="term" value="F:zinc ion binding"/>
    <property type="evidence" value="ECO:0007669"/>
    <property type="project" value="TreeGrafter"/>
</dbReference>
<dbReference type="GO" id="GO:0045892">
    <property type="term" value="P:negative regulation of DNA-templated transcription"/>
    <property type="evidence" value="ECO:0007669"/>
    <property type="project" value="TreeGrafter"/>
</dbReference>
<dbReference type="InterPro" id="IPR036390">
    <property type="entry name" value="WH_DNA-bd_sf"/>
</dbReference>
<dbReference type="AlphaFoldDB" id="A0A2L2BND3"/>
<dbReference type="PANTHER" id="PTHR33202:SF2">
    <property type="entry name" value="FERRIC UPTAKE REGULATION PROTEIN"/>
    <property type="match status" value="1"/>
</dbReference>
<evidence type="ECO:0000313" key="13">
    <source>
        <dbReference type="EMBL" id="AVG23183.1"/>
    </source>
</evidence>
<sequence>MKRRTKQRDEVRELLDRTPGFASAQDLHQALRDSGSAIGLATVYRALTALADEGVADSLTREGETVYRACRPGHHHHLVCRRCGATTEISAEPVEEWASGVAKAHGYFEPEHVVDVFGLCPDCHNASTGN</sequence>
<dbReference type="SUPFAM" id="SSF46785">
    <property type="entry name" value="Winged helix' DNA-binding domain"/>
    <property type="match status" value="1"/>
</dbReference>
<comment type="subcellular location">
    <subcellularLocation>
        <location evidence="1">Cytoplasm</location>
    </subcellularLocation>
</comment>
<dbReference type="CDD" id="cd07153">
    <property type="entry name" value="Fur_like"/>
    <property type="match status" value="1"/>
</dbReference>
<dbReference type="GO" id="GO:0005829">
    <property type="term" value="C:cytosol"/>
    <property type="evidence" value="ECO:0007669"/>
    <property type="project" value="TreeGrafter"/>
</dbReference>
<organism evidence="13 14">
    <name type="scientific">Pontimonas salivibrio</name>
    <dbReference type="NCBI Taxonomy" id="1159327"/>
    <lineage>
        <taxon>Bacteria</taxon>
        <taxon>Bacillati</taxon>
        <taxon>Actinomycetota</taxon>
        <taxon>Actinomycetes</taxon>
        <taxon>Micrococcales</taxon>
        <taxon>Microbacteriaceae</taxon>
        <taxon>Pontimonas</taxon>
    </lineage>
</organism>
<feature type="binding site" evidence="12">
    <location>
        <position position="112"/>
    </location>
    <ligand>
        <name>Fe cation</name>
        <dbReference type="ChEBI" id="CHEBI:24875"/>
    </ligand>
</feature>
<gene>
    <name evidence="13" type="ORF">C3B54_11179</name>
</gene>
<evidence type="ECO:0000313" key="14">
    <source>
        <dbReference type="Proteomes" id="UP000243077"/>
    </source>
</evidence>
<dbReference type="Gene3D" id="3.30.1490.190">
    <property type="match status" value="1"/>
</dbReference>
<keyword evidence="5" id="KW-0678">Repressor</keyword>
<keyword evidence="9" id="KW-0238">DNA-binding</keyword>
<dbReference type="Gene3D" id="1.10.10.10">
    <property type="entry name" value="Winged helix-like DNA-binding domain superfamily/Winged helix DNA-binding domain"/>
    <property type="match status" value="1"/>
</dbReference>
<proteinExistence type="inferred from homology"/>
<dbReference type="InterPro" id="IPR036388">
    <property type="entry name" value="WH-like_DNA-bd_sf"/>
</dbReference>
<feature type="binding site" evidence="12">
    <location>
        <position position="95"/>
    </location>
    <ligand>
        <name>Fe cation</name>
        <dbReference type="ChEBI" id="CHEBI:24875"/>
    </ligand>
</feature>
<dbReference type="KEGG" id="psai:C3B54_11179"/>
<evidence type="ECO:0000256" key="12">
    <source>
        <dbReference type="PIRSR" id="PIRSR602481-2"/>
    </source>
</evidence>
<keyword evidence="6 11" id="KW-0479">Metal-binding</keyword>
<dbReference type="GO" id="GO:0003700">
    <property type="term" value="F:DNA-binding transcription factor activity"/>
    <property type="evidence" value="ECO:0007669"/>
    <property type="project" value="InterPro"/>
</dbReference>
<evidence type="ECO:0000256" key="6">
    <source>
        <dbReference type="ARBA" id="ARBA00022723"/>
    </source>
</evidence>
<dbReference type="InterPro" id="IPR043135">
    <property type="entry name" value="Fur_C"/>
</dbReference>
<evidence type="ECO:0000256" key="5">
    <source>
        <dbReference type="ARBA" id="ARBA00022491"/>
    </source>
</evidence>
<reference evidence="13 14" key="1">
    <citation type="submission" date="2018-02" db="EMBL/GenBank/DDBJ databases">
        <title>Complete genome of the streamlined marine actinobacterium Pontimonas salivibrio CL-TW6 adapted to coastal planktonic lifestype.</title>
        <authorList>
            <person name="Cho B.C."/>
            <person name="Hardies S.C."/>
            <person name="Jang G.I."/>
            <person name="Hwang C.Y."/>
        </authorList>
    </citation>
    <scope>NUCLEOTIDE SEQUENCE [LARGE SCALE GENOMIC DNA]</scope>
    <source>
        <strain evidence="13 14">CL-TW6</strain>
    </source>
</reference>
<evidence type="ECO:0000256" key="7">
    <source>
        <dbReference type="ARBA" id="ARBA00022833"/>
    </source>
</evidence>
<keyword evidence="12" id="KW-0408">Iron</keyword>
<evidence type="ECO:0000256" key="3">
    <source>
        <dbReference type="ARBA" id="ARBA00011738"/>
    </source>
</evidence>
<dbReference type="EMBL" id="CP026923">
    <property type="protein sequence ID" value="AVG23183.1"/>
    <property type="molecule type" value="Genomic_DNA"/>
</dbReference>
<evidence type="ECO:0000256" key="1">
    <source>
        <dbReference type="ARBA" id="ARBA00004496"/>
    </source>
</evidence>
<name>A0A2L2BND3_9MICO</name>
<evidence type="ECO:0000256" key="4">
    <source>
        <dbReference type="ARBA" id="ARBA00022490"/>
    </source>
</evidence>
<accession>A0A2L2BND3</accession>
<dbReference type="PANTHER" id="PTHR33202">
    <property type="entry name" value="ZINC UPTAKE REGULATION PROTEIN"/>
    <property type="match status" value="1"/>
</dbReference>
<evidence type="ECO:0000256" key="2">
    <source>
        <dbReference type="ARBA" id="ARBA00007957"/>
    </source>
</evidence>
<comment type="similarity">
    <text evidence="2">Belongs to the Fur family.</text>
</comment>
<comment type="cofactor">
    <cofactor evidence="12">
        <name>Mn(2+)</name>
        <dbReference type="ChEBI" id="CHEBI:29035"/>
    </cofactor>
    <cofactor evidence="12">
        <name>Fe(2+)</name>
        <dbReference type="ChEBI" id="CHEBI:29033"/>
    </cofactor>
    <text evidence="12">Binds 1 Mn(2+) or Fe(2+) ion per subunit.</text>
</comment>
<feature type="binding site" evidence="12">
    <location>
        <position position="74"/>
    </location>
    <ligand>
        <name>Fe cation</name>
        <dbReference type="ChEBI" id="CHEBI:24875"/>
    </ligand>
</feature>
<comment type="cofactor">
    <cofactor evidence="11">
        <name>Zn(2+)</name>
        <dbReference type="ChEBI" id="CHEBI:29105"/>
    </cofactor>
    <text evidence="11">Binds 1 zinc ion per subunit.</text>
</comment>
<dbReference type="OrthoDB" id="8659436at2"/>